<keyword evidence="4" id="KW-1185">Reference proteome</keyword>
<dbReference type="OrthoDB" id="355459at2"/>
<sequence length="230" mass="25779">MLETTTFHDDGHGRDGTGGLHPAIRPIRALIEAEQAAFVARADDLPRAGYFCAYTPPELLAAAGVRHARLFKAGDADTVSRGERFTQSVFCDFSKGCIGSFDPQDGDPLYRAVDRVYNFHTCASMKRASEVIEQFVPVKLLNLPRLRGEEASRAYFREEIVHFRDDLAGLVGRPVTDDEVSAQIVLHNKARRLLKQLSELRKRPSPPLSGRDYLELVRGYYYLPAETLIE</sequence>
<dbReference type="InterPro" id="IPR010327">
    <property type="entry name" value="FldB/FldC_alpha/beta"/>
</dbReference>
<dbReference type="Gene3D" id="1.20.1270.370">
    <property type="match status" value="1"/>
</dbReference>
<dbReference type="PANTHER" id="PTHR30548:SF1">
    <property type="entry name" value="DEHYDRATASE SUBUNIT MJ0007-RELATED"/>
    <property type="match status" value="1"/>
</dbReference>
<evidence type="ECO:0000313" key="4">
    <source>
        <dbReference type="Proteomes" id="UP000249130"/>
    </source>
</evidence>
<evidence type="ECO:0000256" key="1">
    <source>
        <dbReference type="ARBA" id="ARBA00005806"/>
    </source>
</evidence>
<evidence type="ECO:0000256" key="2">
    <source>
        <dbReference type="SAM" id="MobiDB-lite"/>
    </source>
</evidence>
<dbReference type="Gene3D" id="3.40.50.11890">
    <property type="match status" value="1"/>
</dbReference>
<dbReference type="RefSeq" id="WP_146604447.1">
    <property type="nucleotide sequence ID" value="NZ_NPEX01000065.1"/>
</dbReference>
<dbReference type="AlphaFoldDB" id="A0A327L357"/>
<evidence type="ECO:0000313" key="3">
    <source>
        <dbReference type="EMBL" id="RAI43922.1"/>
    </source>
</evidence>
<feature type="region of interest" description="Disordered" evidence="2">
    <location>
        <begin position="1"/>
        <end position="20"/>
    </location>
</feature>
<dbReference type="Proteomes" id="UP000249130">
    <property type="component" value="Unassembled WGS sequence"/>
</dbReference>
<name>A0A327L357_9BRAD</name>
<feature type="compositionally biased region" description="Basic and acidic residues" evidence="2">
    <location>
        <begin position="1"/>
        <end position="15"/>
    </location>
</feature>
<dbReference type="Pfam" id="PF06050">
    <property type="entry name" value="HGD-D"/>
    <property type="match status" value="1"/>
</dbReference>
<comment type="similarity">
    <text evidence="1">Belongs to the FldB/FldC dehydratase alpha/beta subunit family.</text>
</comment>
<accession>A0A327L357</accession>
<dbReference type="PANTHER" id="PTHR30548">
    <property type="entry name" value="2-HYDROXYGLUTARYL-COA DEHYDRATASE, D-COMPONENT-RELATED"/>
    <property type="match status" value="1"/>
</dbReference>
<dbReference type="EMBL" id="NPEX01000065">
    <property type="protein sequence ID" value="RAI43922.1"/>
    <property type="molecule type" value="Genomic_DNA"/>
</dbReference>
<comment type="caution">
    <text evidence="3">The sequence shown here is derived from an EMBL/GenBank/DDBJ whole genome shotgun (WGS) entry which is preliminary data.</text>
</comment>
<proteinExistence type="inferred from homology"/>
<protein>
    <recommendedName>
        <fullName evidence="5">2-hydroxyacyl-CoA dehydratase</fullName>
    </recommendedName>
</protein>
<organism evidence="3 4">
    <name type="scientific">Rhodoplanes roseus</name>
    <dbReference type="NCBI Taxonomy" id="29409"/>
    <lineage>
        <taxon>Bacteria</taxon>
        <taxon>Pseudomonadati</taxon>
        <taxon>Pseudomonadota</taxon>
        <taxon>Alphaproteobacteria</taxon>
        <taxon>Hyphomicrobiales</taxon>
        <taxon>Nitrobacteraceae</taxon>
        <taxon>Rhodoplanes</taxon>
    </lineage>
</organism>
<feature type="non-terminal residue" evidence="3">
    <location>
        <position position="230"/>
    </location>
</feature>
<reference evidence="3 4" key="1">
    <citation type="submission" date="2017-07" db="EMBL/GenBank/DDBJ databases">
        <title>Draft Genome Sequences of Select Purple Nonsulfur Bacteria.</title>
        <authorList>
            <person name="Lasarre B."/>
            <person name="Mckinlay J.B."/>
        </authorList>
    </citation>
    <scope>NUCLEOTIDE SEQUENCE [LARGE SCALE GENOMIC DNA]</scope>
    <source>
        <strain evidence="3 4">DSM 5909</strain>
    </source>
</reference>
<gene>
    <name evidence="3" type="ORF">CH341_11920</name>
</gene>
<evidence type="ECO:0008006" key="5">
    <source>
        <dbReference type="Google" id="ProtNLM"/>
    </source>
</evidence>